<dbReference type="Proteomes" id="UP000028725">
    <property type="component" value="Unassembled WGS sequence"/>
</dbReference>
<keyword evidence="4" id="KW-1185">Reference proteome</keyword>
<dbReference type="OrthoDB" id="5382918at2"/>
<evidence type="ECO:0000313" key="4">
    <source>
        <dbReference type="Proteomes" id="UP000028725"/>
    </source>
</evidence>
<evidence type="ECO:0000256" key="2">
    <source>
        <dbReference type="SAM" id="SignalP"/>
    </source>
</evidence>
<sequence length="131" mass="14367">MRIKTTLLSTTLASLLFATASLAAQEATPDGRQHAAGECRGGKGGKEGKMFHKLARMEHRLDRAVEKGRLTQAQADQFKAEARQLRDEAQAQRQSSGGQLTDAQREQLRQRKQALREKVKAAMKATAPQGV</sequence>
<feature type="chain" id="PRO_5001800214" evidence="2">
    <location>
        <begin position="24"/>
        <end position="131"/>
    </location>
</feature>
<comment type="caution">
    <text evidence="3">The sequence shown here is derived from an EMBL/GenBank/DDBJ whole genome shotgun (WGS) entry which is preliminary data.</text>
</comment>
<name>A0A085WSC6_9BACT</name>
<keyword evidence="2" id="KW-0732">Signal</keyword>
<evidence type="ECO:0000256" key="1">
    <source>
        <dbReference type="SAM" id="MobiDB-lite"/>
    </source>
</evidence>
<gene>
    <name evidence="3" type="ORF">DB31_5631</name>
</gene>
<protein>
    <submittedName>
        <fullName evidence="3">Uncharacterized protein</fullName>
    </submittedName>
</protein>
<dbReference type="AlphaFoldDB" id="A0A085WSC6"/>
<dbReference type="PATRIC" id="fig|394096.3.peg.2109"/>
<feature type="signal peptide" evidence="2">
    <location>
        <begin position="1"/>
        <end position="23"/>
    </location>
</feature>
<accession>A0A085WSC6</accession>
<feature type="region of interest" description="Disordered" evidence="1">
    <location>
        <begin position="66"/>
        <end position="131"/>
    </location>
</feature>
<dbReference type="RefSeq" id="WP_044185791.1">
    <property type="nucleotide sequence ID" value="NZ_JMCB01000003.1"/>
</dbReference>
<feature type="compositionally biased region" description="Basic and acidic residues" evidence="1">
    <location>
        <begin position="78"/>
        <end position="90"/>
    </location>
</feature>
<organism evidence="3 4">
    <name type="scientific">Hyalangium minutum</name>
    <dbReference type="NCBI Taxonomy" id="394096"/>
    <lineage>
        <taxon>Bacteria</taxon>
        <taxon>Pseudomonadati</taxon>
        <taxon>Myxococcota</taxon>
        <taxon>Myxococcia</taxon>
        <taxon>Myxococcales</taxon>
        <taxon>Cystobacterineae</taxon>
        <taxon>Archangiaceae</taxon>
        <taxon>Hyalangium</taxon>
    </lineage>
</organism>
<feature type="compositionally biased region" description="Basic and acidic residues" evidence="1">
    <location>
        <begin position="103"/>
        <end position="120"/>
    </location>
</feature>
<feature type="compositionally biased region" description="Basic and acidic residues" evidence="1">
    <location>
        <begin position="29"/>
        <end position="48"/>
    </location>
</feature>
<reference evidence="3 4" key="1">
    <citation type="submission" date="2014-04" db="EMBL/GenBank/DDBJ databases">
        <title>Genome assembly of Hyalangium minutum DSM 14724.</title>
        <authorList>
            <person name="Sharma G."/>
            <person name="Subramanian S."/>
        </authorList>
    </citation>
    <scope>NUCLEOTIDE SEQUENCE [LARGE SCALE GENOMIC DNA]</scope>
    <source>
        <strain evidence="3 4">DSM 14724</strain>
    </source>
</reference>
<proteinExistence type="predicted"/>
<evidence type="ECO:0000313" key="3">
    <source>
        <dbReference type="EMBL" id="KFE70589.1"/>
    </source>
</evidence>
<feature type="region of interest" description="Disordered" evidence="1">
    <location>
        <begin position="25"/>
        <end position="48"/>
    </location>
</feature>
<dbReference type="EMBL" id="JMCB01000003">
    <property type="protein sequence ID" value="KFE70589.1"/>
    <property type="molecule type" value="Genomic_DNA"/>
</dbReference>
<feature type="compositionally biased region" description="Polar residues" evidence="1">
    <location>
        <begin position="91"/>
        <end position="102"/>
    </location>
</feature>